<dbReference type="Proteomes" id="UP000509790">
    <property type="component" value="Chromosome"/>
</dbReference>
<proteinExistence type="predicted"/>
<accession>A0A859IH41</accession>
<protein>
    <submittedName>
        <fullName evidence="1">Uncharacterized protein</fullName>
    </submittedName>
</protein>
<gene>
    <name evidence="1" type="ORF">FLK62_08785</name>
</gene>
<organism evidence="1 2">
    <name type="scientific">Glaesserella parasuis</name>
    <name type="common">Haemophilus parasuis</name>
    <dbReference type="NCBI Taxonomy" id="738"/>
    <lineage>
        <taxon>Bacteria</taxon>
        <taxon>Pseudomonadati</taxon>
        <taxon>Pseudomonadota</taxon>
        <taxon>Gammaproteobacteria</taxon>
        <taxon>Pasteurellales</taxon>
        <taxon>Pasteurellaceae</taxon>
        <taxon>Glaesserella</taxon>
    </lineage>
</organism>
<reference evidence="1 2" key="1">
    <citation type="submission" date="2019-06" db="EMBL/GenBank/DDBJ databases">
        <title>Complete genome sequence of Haemophilus parasuis HPS412.</title>
        <authorList>
            <person name="Yang S."/>
            <person name="Huang C."/>
        </authorList>
    </citation>
    <scope>NUCLEOTIDE SEQUENCE [LARGE SCALE GENOMIC DNA]</scope>
    <source>
        <strain evidence="1 2">HPS412</strain>
    </source>
</reference>
<evidence type="ECO:0000313" key="2">
    <source>
        <dbReference type="Proteomes" id="UP000509790"/>
    </source>
</evidence>
<dbReference type="EMBL" id="CP041334">
    <property type="protein sequence ID" value="QKY73321.1"/>
    <property type="molecule type" value="Genomic_DNA"/>
</dbReference>
<sequence length="166" mass="18392">MSRADKFRKALQDKIDKLSAANNKVAKVGIVEHQHYDDNTPVAYVASIHEYGSPRNNIPPRPFMRPTVSEKRGEWAKIGKQILQNGGDVDSMLEMVGLRASADIVEKISNIDVPPLAISTKKARNRKAHQQTAKYNKKPKAVSIKPLVDTKVLISSISHIVTDKGD</sequence>
<dbReference type="RefSeq" id="WP_160413461.1">
    <property type="nucleotide sequence ID" value="NZ_CP041334.1"/>
</dbReference>
<dbReference type="AlphaFoldDB" id="A0A859IH41"/>
<name>A0A859IH41_GLAPU</name>
<evidence type="ECO:0000313" key="1">
    <source>
        <dbReference type="EMBL" id="QKY73321.1"/>
    </source>
</evidence>